<keyword evidence="2" id="KW-0472">Membrane</keyword>
<keyword evidence="2" id="KW-0812">Transmembrane</keyword>
<evidence type="ECO:0000313" key="3">
    <source>
        <dbReference type="EMBL" id="ODN70794.1"/>
    </source>
</evidence>
<organism evidence="3 4">
    <name type="scientific">Methylobrevis pamukkalensis</name>
    <dbReference type="NCBI Taxonomy" id="1439726"/>
    <lineage>
        <taxon>Bacteria</taxon>
        <taxon>Pseudomonadati</taxon>
        <taxon>Pseudomonadota</taxon>
        <taxon>Alphaproteobacteria</taxon>
        <taxon>Hyphomicrobiales</taxon>
        <taxon>Pleomorphomonadaceae</taxon>
        <taxon>Methylobrevis</taxon>
    </lineage>
</organism>
<dbReference type="EMBL" id="MCRJ01000039">
    <property type="protein sequence ID" value="ODN70794.1"/>
    <property type="molecule type" value="Genomic_DNA"/>
</dbReference>
<evidence type="ECO:0000313" key="4">
    <source>
        <dbReference type="Proteomes" id="UP000094622"/>
    </source>
</evidence>
<keyword evidence="4" id="KW-1185">Reference proteome</keyword>
<keyword evidence="2" id="KW-1133">Transmembrane helix</keyword>
<gene>
    <name evidence="3" type="ORF">A6302_01898</name>
</gene>
<reference evidence="3 4" key="1">
    <citation type="submission" date="2016-07" db="EMBL/GenBank/DDBJ databases">
        <title>Draft Genome Sequence of Methylobrevis pamukkalensis PK2.</title>
        <authorList>
            <person name="Vasilenko O.V."/>
            <person name="Doronina N.V."/>
            <person name="Shmareva M.N."/>
            <person name="Tarlachkov S.V."/>
            <person name="Mustakhimov I."/>
            <person name="Trotsenko Y.A."/>
        </authorList>
    </citation>
    <scope>NUCLEOTIDE SEQUENCE [LARGE SCALE GENOMIC DNA]</scope>
    <source>
        <strain evidence="3 4">PK2</strain>
    </source>
</reference>
<feature type="region of interest" description="Disordered" evidence="1">
    <location>
        <begin position="390"/>
        <end position="515"/>
    </location>
</feature>
<feature type="transmembrane region" description="Helical" evidence="2">
    <location>
        <begin position="277"/>
        <end position="299"/>
    </location>
</feature>
<dbReference type="OrthoDB" id="4071471at1224"/>
<evidence type="ECO:0000256" key="1">
    <source>
        <dbReference type="SAM" id="MobiDB-lite"/>
    </source>
</evidence>
<dbReference type="Proteomes" id="UP000094622">
    <property type="component" value="Unassembled WGS sequence"/>
</dbReference>
<comment type="caution">
    <text evidence="3">The sequence shown here is derived from an EMBL/GenBank/DDBJ whole genome shotgun (WGS) entry which is preliminary data.</text>
</comment>
<evidence type="ECO:0000256" key="2">
    <source>
        <dbReference type="SAM" id="Phobius"/>
    </source>
</evidence>
<sequence>MARQDCTTCPLAAPCRAKETGCPAGQTGPILPPCSPCPPSPSGPVAGKAPAGPLDPEREGNAELNLVYADRDRLPALLRPVMDAQTALPHLARPIPGFDPVRAALRDLGLAAGFGLLAAGGAMVAASGGAGLLALPLAAYGALGVTGRLRRASVGHVHEATHGVIVKALKARGTPAQGAQRISDRIMDLASALSLTRNGIDYGRDHRRHHDERWLGTLEDPDGADLAADGFWRGRFATRRAFWGKLALTLVDPRWHARKIGQRLASNLATGTPGRRLLGLAALAGVAGSALLLPLPAWLAAVGLPWTVLLNAASLMQVLTKHPYGYAAGADTLAAYVERTHERIPWRSMPAAGLSLREALRPGSAGRRACCWSRCRRGWRCSTRRWSAMAGITRPGDGPAVQRLDQHHGADGGGPGGKPDRPRRLVAGPPRLPRRPLPAGRLHERDRRPAAAGRLRVTRAGDAWLKRQRPPELPPAGASRLRNRLRLSRGRSSRGGRRCSPRSHIATCPCRSPTA</sequence>
<dbReference type="RefSeq" id="WP_141703558.1">
    <property type="nucleotide sequence ID" value="NZ_MCRJ01000039.1"/>
</dbReference>
<name>A0A1E3H3D4_9HYPH</name>
<feature type="compositionally biased region" description="Basic residues" evidence="1">
    <location>
        <begin position="481"/>
        <end position="501"/>
    </location>
</feature>
<feature type="transmembrane region" description="Helical" evidence="2">
    <location>
        <begin position="110"/>
        <end position="143"/>
    </location>
</feature>
<accession>A0A1E3H3D4</accession>
<feature type="region of interest" description="Disordered" evidence="1">
    <location>
        <begin position="35"/>
        <end position="54"/>
    </location>
</feature>
<dbReference type="AlphaFoldDB" id="A0A1E3H3D4"/>
<proteinExistence type="predicted"/>
<protein>
    <submittedName>
        <fullName evidence="3">Uncharacterized protein</fullName>
    </submittedName>
</protein>